<feature type="domain" description="YhcG N-terminal" evidence="3">
    <location>
        <begin position="19"/>
        <end position="154"/>
    </location>
</feature>
<dbReference type="Pfam" id="PF06250">
    <property type="entry name" value="YhcG_C"/>
    <property type="match status" value="1"/>
</dbReference>
<evidence type="ECO:0000259" key="3">
    <source>
        <dbReference type="Pfam" id="PF17761"/>
    </source>
</evidence>
<reference evidence="4 5" key="1">
    <citation type="submission" date="2019-07" db="EMBL/GenBank/DDBJ databases">
        <title>Whole genome shotgun sequence of Skermanella aerolata NBRC 106429.</title>
        <authorList>
            <person name="Hosoyama A."/>
            <person name="Uohara A."/>
            <person name="Ohji S."/>
            <person name="Ichikawa N."/>
        </authorList>
    </citation>
    <scope>NUCLEOTIDE SEQUENCE [LARGE SCALE GENOMIC DNA]</scope>
    <source>
        <strain evidence="4 5">NBRC 106429</strain>
    </source>
</reference>
<dbReference type="Pfam" id="PF17761">
    <property type="entry name" value="DUF1016_N"/>
    <property type="match status" value="1"/>
</dbReference>
<dbReference type="InterPro" id="IPR053148">
    <property type="entry name" value="PD-DEXK-like_domain"/>
</dbReference>
<dbReference type="OrthoDB" id="9801263at2"/>
<feature type="region of interest" description="Disordered" evidence="1">
    <location>
        <begin position="327"/>
        <end position="370"/>
    </location>
</feature>
<gene>
    <name evidence="4" type="ORF">SAE02_42440</name>
</gene>
<evidence type="ECO:0000256" key="1">
    <source>
        <dbReference type="SAM" id="MobiDB-lite"/>
    </source>
</evidence>
<dbReference type="PANTHER" id="PTHR30547">
    <property type="entry name" value="UNCHARACTERIZED PROTEIN YHCG-RELATED"/>
    <property type="match status" value="1"/>
</dbReference>
<dbReference type="EMBL" id="BJYZ01000019">
    <property type="protein sequence ID" value="GEO40096.1"/>
    <property type="molecule type" value="Genomic_DNA"/>
</dbReference>
<name>A0A512DUE7_9PROT</name>
<evidence type="ECO:0000259" key="2">
    <source>
        <dbReference type="Pfam" id="PF06250"/>
    </source>
</evidence>
<evidence type="ECO:0000313" key="4">
    <source>
        <dbReference type="EMBL" id="GEO40096.1"/>
    </source>
</evidence>
<dbReference type="AlphaFoldDB" id="A0A512DUE7"/>
<keyword evidence="5" id="KW-1185">Reference proteome</keyword>
<organism evidence="4 5">
    <name type="scientific">Skermanella aerolata</name>
    <dbReference type="NCBI Taxonomy" id="393310"/>
    <lineage>
        <taxon>Bacteria</taxon>
        <taxon>Pseudomonadati</taxon>
        <taxon>Pseudomonadota</taxon>
        <taxon>Alphaproteobacteria</taxon>
        <taxon>Rhodospirillales</taxon>
        <taxon>Azospirillaceae</taxon>
        <taxon>Skermanella</taxon>
    </lineage>
</organism>
<accession>A0A512DUE7</accession>
<feature type="domain" description="YhcG PDDEXK nuclease" evidence="2">
    <location>
        <begin position="176"/>
        <end position="328"/>
    </location>
</feature>
<dbReference type="PANTHER" id="PTHR30547:SF0">
    <property type="entry name" value="BLR8175 PROTEIN"/>
    <property type="match status" value="1"/>
</dbReference>
<dbReference type="InterPro" id="IPR041527">
    <property type="entry name" value="YhcG_N"/>
</dbReference>
<dbReference type="InterPro" id="IPR009362">
    <property type="entry name" value="YhcG_C"/>
</dbReference>
<evidence type="ECO:0000313" key="5">
    <source>
        <dbReference type="Proteomes" id="UP000321523"/>
    </source>
</evidence>
<comment type="caution">
    <text evidence="4">The sequence shown here is derived from an EMBL/GenBank/DDBJ whole genome shotgun (WGS) entry which is preliminary data.</text>
</comment>
<evidence type="ECO:0008006" key="6">
    <source>
        <dbReference type="Google" id="ProtNLM"/>
    </source>
</evidence>
<protein>
    <recommendedName>
        <fullName evidence="6">DUF1016 domain-containing protein</fullName>
    </recommendedName>
</protein>
<sequence>MAEDTVPGPAGYAEWVADLKDRIRHARLRAGLAVNRELVLLYWQVGTEILERQNRLGWGARVIDRLAADLRREFPGVAGWSARNLKYMRAFAAAWPDRDFVQDVLAQLPWWHQIALLEKAGDDGTRRWYAQAAIQHGWSRNVLVHQIESRLHLRQGRAATNFRRTLPAAQSDLAEQIFKDPYQFDFLGLGEAVRERDLERGLLEHLRKFLIELGMGFAFVGSQHPLEIGGQPFYLDLLFYHLDLRRFIVIDLKMGDFIPEYAGKMNFYLAAVDDLLRRDYMAPSIGLILCKARNGLVVEYALRDIASPIGVAEYRLAEALPPDLAGRLPTPEQILAEFRPGERPSEQAPDPAETSGEENGDDGAAAPEHP</sequence>
<proteinExistence type="predicted"/>
<dbReference type="Proteomes" id="UP000321523">
    <property type="component" value="Unassembled WGS sequence"/>
</dbReference>
<dbReference type="RefSeq" id="WP_063772302.1">
    <property type="nucleotide sequence ID" value="NZ_BJYZ01000019.1"/>
</dbReference>